<reference evidence="2" key="1">
    <citation type="journal article" date="2019" name="Int. J. Syst. Evol. Microbiol.">
        <title>The Global Catalogue of Microorganisms (GCM) 10K type strain sequencing project: providing services to taxonomists for standard genome sequencing and annotation.</title>
        <authorList>
            <consortium name="The Broad Institute Genomics Platform"/>
            <consortium name="The Broad Institute Genome Sequencing Center for Infectious Disease"/>
            <person name="Wu L."/>
            <person name="Ma J."/>
        </authorList>
    </citation>
    <scope>NUCLEOTIDE SEQUENCE [LARGE SCALE GENOMIC DNA]</scope>
    <source>
        <strain evidence="2">JCM 9373</strain>
    </source>
</reference>
<accession>A0ABP6N3J2</accession>
<organism evidence="1 2">
    <name type="scientific">Planomonospora alba</name>
    <dbReference type="NCBI Taxonomy" id="161354"/>
    <lineage>
        <taxon>Bacteria</taxon>
        <taxon>Bacillati</taxon>
        <taxon>Actinomycetota</taxon>
        <taxon>Actinomycetes</taxon>
        <taxon>Streptosporangiales</taxon>
        <taxon>Streptosporangiaceae</taxon>
        <taxon>Planomonospora</taxon>
    </lineage>
</organism>
<gene>
    <name evidence="1" type="ORF">GCM10010466_25900</name>
</gene>
<dbReference type="EMBL" id="BAAAUT010000017">
    <property type="protein sequence ID" value="GAA3134076.1"/>
    <property type="molecule type" value="Genomic_DNA"/>
</dbReference>
<sequence>MGRPAEDAPYLSGVGIEELSVNVRDLLAGADDARLPTLVERWAKTEEFSRFGSVDMEYLRSVAEDLVGLARRAKERDQLLYCWMCA</sequence>
<name>A0ABP6N3J2_9ACTN</name>
<keyword evidence="2" id="KW-1185">Reference proteome</keyword>
<evidence type="ECO:0000313" key="2">
    <source>
        <dbReference type="Proteomes" id="UP001500320"/>
    </source>
</evidence>
<proteinExistence type="predicted"/>
<protein>
    <submittedName>
        <fullName evidence="1">Uncharacterized protein</fullName>
    </submittedName>
</protein>
<evidence type="ECO:0000313" key="1">
    <source>
        <dbReference type="EMBL" id="GAA3134076.1"/>
    </source>
</evidence>
<dbReference type="Proteomes" id="UP001500320">
    <property type="component" value="Unassembled WGS sequence"/>
</dbReference>
<comment type="caution">
    <text evidence="1">The sequence shown here is derived from an EMBL/GenBank/DDBJ whole genome shotgun (WGS) entry which is preliminary data.</text>
</comment>